<evidence type="ECO:0000256" key="4">
    <source>
        <dbReference type="ARBA" id="ARBA00022989"/>
    </source>
</evidence>
<gene>
    <name evidence="8" type="ORF">BJ554DRAFT_7434</name>
</gene>
<evidence type="ECO:0000256" key="6">
    <source>
        <dbReference type="SAM" id="MobiDB-lite"/>
    </source>
</evidence>
<reference evidence="8 9" key="1">
    <citation type="journal article" name="Sci. Rep.">
        <title>Genome-scale phylogenetic analyses confirm Olpidium as the closest living zoosporic fungus to the non-flagellated, terrestrial fungi.</title>
        <authorList>
            <person name="Chang Y."/>
            <person name="Rochon D."/>
            <person name="Sekimoto S."/>
            <person name="Wang Y."/>
            <person name="Chovatia M."/>
            <person name="Sandor L."/>
            <person name="Salamov A."/>
            <person name="Grigoriev I.V."/>
            <person name="Stajich J.E."/>
            <person name="Spatafora J.W."/>
        </authorList>
    </citation>
    <scope>NUCLEOTIDE SEQUENCE [LARGE SCALE GENOMIC DNA]</scope>
    <source>
        <strain evidence="8">S191</strain>
    </source>
</reference>
<feature type="region of interest" description="Disordered" evidence="6">
    <location>
        <begin position="1"/>
        <end position="36"/>
    </location>
</feature>
<dbReference type="Pfam" id="PF04442">
    <property type="entry name" value="CtaG_Cox11"/>
    <property type="match status" value="1"/>
</dbReference>
<dbReference type="SUPFAM" id="SSF110111">
    <property type="entry name" value="Ctag/Cox11"/>
    <property type="match status" value="1"/>
</dbReference>
<keyword evidence="3 7" id="KW-0812">Transmembrane</keyword>
<dbReference type="GO" id="GO:0005743">
    <property type="term" value="C:mitochondrial inner membrane"/>
    <property type="evidence" value="ECO:0007669"/>
    <property type="project" value="UniProtKB-SubCell"/>
</dbReference>
<feature type="region of interest" description="Disordered" evidence="6">
    <location>
        <begin position="376"/>
        <end position="399"/>
    </location>
</feature>
<dbReference type="InterPro" id="IPR023471">
    <property type="entry name" value="CtaG/Cox11_dom_sf"/>
</dbReference>
<dbReference type="PANTHER" id="PTHR21320:SF3">
    <property type="entry name" value="CYTOCHROME C OXIDASE ASSEMBLY PROTEIN COX11, MITOCHONDRIAL-RELATED"/>
    <property type="match status" value="1"/>
</dbReference>
<keyword evidence="5 7" id="KW-0472">Membrane</keyword>
<feature type="transmembrane region" description="Helical" evidence="7">
    <location>
        <begin position="198"/>
        <end position="220"/>
    </location>
</feature>
<feature type="compositionally biased region" description="Basic and acidic residues" evidence="6">
    <location>
        <begin position="24"/>
        <end position="36"/>
    </location>
</feature>
<sequence>MMDANQVGTPIEPKSLGGIGRCSGEPRPRPTGRNDKRRYAEAVGLIVWMATMTRPDLAFAAGFLAAIHVGAYGPALGRGEKGRYGTYEAPRGMGMALDQGINIRHGRSSYTTRTKGCSSAPPRRHRLLLLLRPGLPTAAARPGAAGRLRRGRRCLRQQAAGAAGAPPPPSRVVVVNGRRIVVTDADIASVRRRKRNTILLYSLSVVVTFVGLSFAAVPLYRVFCARNGLGSALQGAGEAAGGTRFTEDDFVPVVGADRVKVIFNADRSLSLPWDFAANQSEVNVLPGETALAFFTATNRSTRDIIGVSTYNITPGKAAIYFNKIQCFCFEEQILRAGEQVDMPVFFFIDPAFAADPKMSDVRQIILSYTFFKSRNQEDRDKAAEREAEREEERAQAANA</sequence>
<keyword evidence="9" id="KW-1185">Reference proteome</keyword>
<comment type="caution">
    <text evidence="8">The sequence shown here is derived from an EMBL/GenBank/DDBJ whole genome shotgun (WGS) entry which is preliminary data.</text>
</comment>
<evidence type="ECO:0000256" key="7">
    <source>
        <dbReference type="SAM" id="Phobius"/>
    </source>
</evidence>
<evidence type="ECO:0000313" key="9">
    <source>
        <dbReference type="Proteomes" id="UP000673691"/>
    </source>
</evidence>
<dbReference type="Proteomes" id="UP000673691">
    <property type="component" value="Unassembled WGS sequence"/>
</dbReference>
<organism evidence="8 9">
    <name type="scientific">Olpidium bornovanus</name>
    <dbReference type="NCBI Taxonomy" id="278681"/>
    <lineage>
        <taxon>Eukaryota</taxon>
        <taxon>Fungi</taxon>
        <taxon>Fungi incertae sedis</taxon>
        <taxon>Olpidiomycota</taxon>
        <taxon>Olpidiomycotina</taxon>
        <taxon>Olpidiomycetes</taxon>
        <taxon>Olpidiales</taxon>
        <taxon>Olpidiaceae</taxon>
        <taxon>Olpidium</taxon>
    </lineage>
</organism>
<proteinExistence type="inferred from homology"/>
<name>A0A8H7ZW84_9FUNG</name>
<dbReference type="PANTHER" id="PTHR21320">
    <property type="entry name" value="CYTOCHROME C OXIDASE ASSEMBLY PROTEIN COX11-RELATED"/>
    <property type="match status" value="1"/>
</dbReference>
<evidence type="ECO:0000313" key="8">
    <source>
        <dbReference type="EMBL" id="KAG5460510.1"/>
    </source>
</evidence>
<dbReference type="HAMAP" id="MF_00155">
    <property type="entry name" value="CtaG"/>
    <property type="match status" value="1"/>
</dbReference>
<comment type="subcellular location">
    <subcellularLocation>
        <location evidence="2">Mitochondrion inner membrane</location>
        <topology evidence="2">Single-pass membrane protein</topology>
        <orientation evidence="2">Intermembrane side</orientation>
    </subcellularLocation>
</comment>
<dbReference type="InterPro" id="IPR007533">
    <property type="entry name" value="Cyt_c_oxidase_assmbl_CtaG"/>
</dbReference>
<evidence type="ECO:0000256" key="1">
    <source>
        <dbReference type="ARBA" id="ARBA00004007"/>
    </source>
</evidence>
<evidence type="ECO:0000256" key="3">
    <source>
        <dbReference type="ARBA" id="ARBA00022692"/>
    </source>
</evidence>
<dbReference type="EMBL" id="JAEFCI010005119">
    <property type="protein sequence ID" value="KAG5460510.1"/>
    <property type="molecule type" value="Genomic_DNA"/>
</dbReference>
<dbReference type="AlphaFoldDB" id="A0A8H7ZW84"/>
<feature type="transmembrane region" description="Helical" evidence="7">
    <location>
        <begin position="57"/>
        <end position="77"/>
    </location>
</feature>
<comment type="function">
    <text evidence="1">Exerts its effect at some terminal stage of cytochrome c oxidase synthesis, probably by being involved in the insertion of the copper B into subunit I.</text>
</comment>
<dbReference type="Gene3D" id="2.60.370.10">
    <property type="entry name" value="Ctag/Cox11"/>
    <property type="match status" value="1"/>
</dbReference>
<dbReference type="FunFam" id="2.60.370.10:FF:000001">
    <property type="entry name" value="COX11 cytochrome c oxidase assembly homolog"/>
    <property type="match status" value="1"/>
</dbReference>
<dbReference type="OrthoDB" id="1704689at2759"/>
<evidence type="ECO:0000256" key="5">
    <source>
        <dbReference type="ARBA" id="ARBA00023136"/>
    </source>
</evidence>
<dbReference type="NCBIfam" id="NF003465">
    <property type="entry name" value="PRK05089.1"/>
    <property type="match status" value="1"/>
</dbReference>
<keyword evidence="4 7" id="KW-1133">Transmembrane helix</keyword>
<evidence type="ECO:0000256" key="2">
    <source>
        <dbReference type="ARBA" id="ARBA00004243"/>
    </source>
</evidence>
<accession>A0A8H7ZW84</accession>
<dbReference type="GO" id="GO:0005507">
    <property type="term" value="F:copper ion binding"/>
    <property type="evidence" value="ECO:0007669"/>
    <property type="project" value="InterPro"/>
</dbReference>
<protein>
    <submittedName>
        <fullName evidence="8">Cytochrome c oxidase assembly protein CtaG/Cox11-domain-containing protein</fullName>
    </submittedName>
</protein>